<reference evidence="1" key="2">
    <citation type="submission" date="2022-01" db="EMBL/GenBank/DDBJ databases">
        <authorList>
            <person name="Yamashiro T."/>
            <person name="Shiraishi A."/>
            <person name="Satake H."/>
            <person name="Nakayama K."/>
        </authorList>
    </citation>
    <scope>NUCLEOTIDE SEQUENCE</scope>
</reference>
<sequence>MEKEIINITLINYYELNKFAEDFGKRFVPQQELSAEQKFWLQSSDKNSEEPSTSNTPVKIEVPSELPKVSLVNKSLKKLRFHLASFDKVVKVRTTPDAITEGSWDFEHTKKVFLTELIPWLNKFKYLFNEFDKGLLDEIIKVQIVFTQMEAVVEQCFVDRKCCEIQQKQFLIENDLLLDKIISQEFLNIVLNSSVIIYDSEKKNENSMLSL</sequence>
<evidence type="ECO:0000313" key="2">
    <source>
        <dbReference type="Proteomes" id="UP001151760"/>
    </source>
</evidence>
<organism evidence="1 2">
    <name type="scientific">Tanacetum coccineum</name>
    <dbReference type="NCBI Taxonomy" id="301880"/>
    <lineage>
        <taxon>Eukaryota</taxon>
        <taxon>Viridiplantae</taxon>
        <taxon>Streptophyta</taxon>
        <taxon>Embryophyta</taxon>
        <taxon>Tracheophyta</taxon>
        <taxon>Spermatophyta</taxon>
        <taxon>Magnoliopsida</taxon>
        <taxon>eudicotyledons</taxon>
        <taxon>Gunneridae</taxon>
        <taxon>Pentapetalae</taxon>
        <taxon>asterids</taxon>
        <taxon>campanulids</taxon>
        <taxon>Asterales</taxon>
        <taxon>Asteraceae</taxon>
        <taxon>Asteroideae</taxon>
        <taxon>Anthemideae</taxon>
        <taxon>Anthemidinae</taxon>
        <taxon>Tanacetum</taxon>
    </lineage>
</organism>
<comment type="caution">
    <text evidence="1">The sequence shown here is derived from an EMBL/GenBank/DDBJ whole genome shotgun (WGS) entry which is preliminary data.</text>
</comment>
<name>A0ABQ5DST0_9ASTR</name>
<gene>
    <name evidence="1" type="ORF">Tco_0941206</name>
</gene>
<dbReference type="EMBL" id="BQNB010015554">
    <property type="protein sequence ID" value="GJT41341.1"/>
    <property type="molecule type" value="Genomic_DNA"/>
</dbReference>
<proteinExistence type="predicted"/>
<accession>A0ABQ5DST0</accession>
<dbReference type="Proteomes" id="UP001151760">
    <property type="component" value="Unassembled WGS sequence"/>
</dbReference>
<protein>
    <submittedName>
        <fullName evidence="1">Uncharacterized protein</fullName>
    </submittedName>
</protein>
<keyword evidence="2" id="KW-1185">Reference proteome</keyword>
<reference evidence="1" key="1">
    <citation type="journal article" date="2022" name="Int. J. Mol. Sci.">
        <title>Draft Genome of Tanacetum Coccineum: Genomic Comparison of Closely Related Tanacetum-Family Plants.</title>
        <authorList>
            <person name="Yamashiro T."/>
            <person name="Shiraishi A."/>
            <person name="Nakayama K."/>
            <person name="Satake H."/>
        </authorList>
    </citation>
    <scope>NUCLEOTIDE SEQUENCE</scope>
</reference>
<evidence type="ECO:0000313" key="1">
    <source>
        <dbReference type="EMBL" id="GJT41341.1"/>
    </source>
</evidence>